<keyword evidence="1" id="KW-0472">Membrane</keyword>
<feature type="transmembrane region" description="Helical" evidence="1">
    <location>
        <begin position="85"/>
        <end position="106"/>
    </location>
</feature>
<dbReference type="OrthoDB" id="9798846at2"/>
<dbReference type="EMBL" id="NWBU01000004">
    <property type="protein sequence ID" value="PTQ13129.1"/>
    <property type="molecule type" value="Genomic_DNA"/>
</dbReference>
<comment type="caution">
    <text evidence="4">The sequence shown here is derived from an EMBL/GenBank/DDBJ whole genome shotgun (WGS) entry which is preliminary data.</text>
</comment>
<feature type="domain" description="FecR protein" evidence="2">
    <location>
        <begin position="110"/>
        <end position="202"/>
    </location>
</feature>
<evidence type="ECO:0000313" key="5">
    <source>
        <dbReference type="Proteomes" id="UP000244162"/>
    </source>
</evidence>
<name>A0A2T5G1T9_9SPHN</name>
<protein>
    <submittedName>
        <fullName evidence="4">Iron dicitrate transport regulator FecR</fullName>
    </submittedName>
</protein>
<dbReference type="Gene3D" id="2.60.120.1440">
    <property type="match status" value="1"/>
</dbReference>
<dbReference type="InterPro" id="IPR012373">
    <property type="entry name" value="Ferrdict_sens_TM"/>
</dbReference>
<sequence>MMTGEAFDNIDQQASHWAVRVANGTLTQAEANHLEAWLAMDPRHRGAFVRAQAGWRMLDRLRHSEPESHIVTPAPRAPLLTRRRLIACGSALAAGTAAAILLPPLLVGSRYSTTTGEVRRVPLADGSSATINTASTIDVRYDAERRSIRLVEGEAWFDVNPDPARPFLVQAGDIRVRAVGTAFSVRRRGESTDILVTEGVVEAWKVNDKGARAHIVAGSSASVDKGAVRPSPETEGSARAVERQLAWREGLIVLDGETLDAAVTEFNRYNVATLSVAGQSPEKLRLVGVFRATDPEAFAAAAAGLAGGYVQKSGNMIVIHL</sequence>
<dbReference type="RefSeq" id="WP_107966363.1">
    <property type="nucleotide sequence ID" value="NZ_NWBU01000004.1"/>
</dbReference>
<evidence type="ECO:0000256" key="1">
    <source>
        <dbReference type="SAM" id="Phobius"/>
    </source>
</evidence>
<keyword evidence="1" id="KW-0812">Transmembrane</keyword>
<organism evidence="4 5">
    <name type="scientific">Sphingomonas oleivorans</name>
    <dbReference type="NCBI Taxonomy" id="1735121"/>
    <lineage>
        <taxon>Bacteria</taxon>
        <taxon>Pseudomonadati</taxon>
        <taxon>Pseudomonadota</taxon>
        <taxon>Alphaproteobacteria</taxon>
        <taxon>Sphingomonadales</taxon>
        <taxon>Sphingomonadaceae</taxon>
        <taxon>Sphingomonas</taxon>
    </lineage>
</organism>
<dbReference type="InterPro" id="IPR006860">
    <property type="entry name" value="FecR"/>
</dbReference>
<accession>A0A2T5G1T9</accession>
<dbReference type="Pfam" id="PF16220">
    <property type="entry name" value="DUF4880"/>
    <property type="match status" value="1"/>
</dbReference>
<dbReference type="InterPro" id="IPR032623">
    <property type="entry name" value="FecR_N"/>
</dbReference>
<keyword evidence="1" id="KW-1133">Transmembrane helix</keyword>
<dbReference type="Pfam" id="PF04773">
    <property type="entry name" value="FecR"/>
    <property type="match status" value="1"/>
</dbReference>
<reference evidence="4 5" key="1">
    <citation type="submission" date="2017-09" db="EMBL/GenBank/DDBJ databases">
        <title>Sphingomonas panjinensis sp.nov., isolated from oil-contaminated soil.</title>
        <authorList>
            <person name="Wang L."/>
            <person name="Chen L."/>
        </authorList>
    </citation>
    <scope>NUCLEOTIDE SEQUENCE [LARGE SCALE GENOMIC DNA]</scope>
    <source>
        <strain evidence="4 5">FW-11</strain>
    </source>
</reference>
<keyword evidence="5" id="KW-1185">Reference proteome</keyword>
<feature type="domain" description="FecR N-terminal" evidence="3">
    <location>
        <begin position="12"/>
        <end position="53"/>
    </location>
</feature>
<dbReference type="AlphaFoldDB" id="A0A2T5G1T9"/>
<dbReference type="PANTHER" id="PTHR30273">
    <property type="entry name" value="PERIPLASMIC SIGNAL SENSOR AND SIGMA FACTOR ACTIVATOR FECR-RELATED"/>
    <property type="match status" value="1"/>
</dbReference>
<dbReference type="PANTHER" id="PTHR30273:SF2">
    <property type="entry name" value="PROTEIN FECR"/>
    <property type="match status" value="1"/>
</dbReference>
<evidence type="ECO:0000313" key="4">
    <source>
        <dbReference type="EMBL" id="PTQ13129.1"/>
    </source>
</evidence>
<gene>
    <name evidence="4" type="ORF">CLG96_03085</name>
</gene>
<evidence type="ECO:0000259" key="3">
    <source>
        <dbReference type="Pfam" id="PF16220"/>
    </source>
</evidence>
<evidence type="ECO:0000259" key="2">
    <source>
        <dbReference type="Pfam" id="PF04773"/>
    </source>
</evidence>
<dbReference type="GO" id="GO:0016989">
    <property type="term" value="F:sigma factor antagonist activity"/>
    <property type="evidence" value="ECO:0007669"/>
    <property type="project" value="TreeGrafter"/>
</dbReference>
<dbReference type="Proteomes" id="UP000244162">
    <property type="component" value="Unassembled WGS sequence"/>
</dbReference>
<proteinExistence type="predicted"/>
<dbReference type="PIRSF" id="PIRSF018266">
    <property type="entry name" value="FecR"/>
    <property type="match status" value="1"/>
</dbReference>